<sequence>MQRPGPFSTLYGRVLAPLPGRAGGAASGGGGNSWDLPGYHVRLPGRAQSRTRGGAGNTSTSCGDSSSICPAPSTMSKAEEAKKLAGRAAVENHVRVIKIPVSEGFLFHSLEEGMLQARQLILQYGLTLSDLDRHPEIDLAIDGADEVDADLNLIKGGGGCLTQEKIVAGYASRFIVIADFRKDSKNLGDQWHKGIPIEVIPMAYVPVSRAVSQKFGGVVELRMAVNKAGPVVTDNGNFILDWKFDRVHKWSEVNTAIKMIPGVVDTGLFINMAERVYFGMQDGSVNMREKPFC</sequence>
<keyword evidence="4" id="KW-0413">Isomerase</keyword>
<dbReference type="InterPro" id="IPR037171">
    <property type="entry name" value="NagB/RpiA_transferase-like"/>
</dbReference>
<dbReference type="Proteomes" id="UP000009130">
    <property type="component" value="Chromosome 13"/>
</dbReference>
<dbReference type="CDD" id="cd01398">
    <property type="entry name" value="RPI_A"/>
    <property type="match status" value="1"/>
</dbReference>
<dbReference type="EMBL" id="CM001288">
    <property type="protein sequence ID" value="EHH55738.1"/>
    <property type="molecule type" value="Genomic_DNA"/>
</dbReference>
<dbReference type="GO" id="GO:0004751">
    <property type="term" value="F:ribose-5-phosphate isomerase activity"/>
    <property type="evidence" value="ECO:0007669"/>
    <property type="project" value="UniProtKB-EC"/>
</dbReference>
<protein>
    <recommendedName>
        <fullName evidence="3">ribose-5-phosphate isomerase</fullName>
        <ecNumber evidence="3">5.3.1.6</ecNumber>
    </recommendedName>
    <alternativeName>
        <fullName evidence="5">Phosphoriboisomerase</fullName>
    </alternativeName>
</protein>
<dbReference type="AlphaFoldDB" id="G7PMP3"/>
<dbReference type="PANTHER" id="PTHR11934:SF0">
    <property type="entry name" value="RIBOSE-5-PHOSPHATE ISOMERASE"/>
    <property type="match status" value="1"/>
</dbReference>
<feature type="compositionally biased region" description="Polar residues" evidence="6">
    <location>
        <begin position="57"/>
        <end position="74"/>
    </location>
</feature>
<evidence type="ECO:0000256" key="1">
    <source>
        <dbReference type="ARBA" id="ARBA00004988"/>
    </source>
</evidence>
<dbReference type="SUPFAM" id="SSF75445">
    <property type="entry name" value="D-ribose-5-phosphate isomerase (RpiA), lid domain"/>
    <property type="match status" value="1"/>
</dbReference>
<proteinExistence type="inferred from homology"/>
<dbReference type="EC" id="5.3.1.6" evidence="3"/>
<gene>
    <name evidence="7" type="ORF">EGM_05001</name>
</gene>
<dbReference type="Gene3D" id="3.40.50.1360">
    <property type="match status" value="1"/>
</dbReference>
<dbReference type="PANTHER" id="PTHR11934">
    <property type="entry name" value="RIBOSE-5-PHOSPHATE ISOMERASE"/>
    <property type="match status" value="1"/>
</dbReference>
<comment type="similarity">
    <text evidence="2">Belongs to the ribose 5-phosphate isomerase family.</text>
</comment>
<comment type="pathway">
    <text evidence="1">Carbohydrate degradation; pentose phosphate pathway; D-ribose 5-phosphate from D-ribulose 5-phosphate (non-oxidative stage): step 1/1.</text>
</comment>
<accession>G7PMP3</accession>
<dbReference type="GO" id="GO:0006014">
    <property type="term" value="P:D-ribose metabolic process"/>
    <property type="evidence" value="ECO:0007669"/>
    <property type="project" value="TreeGrafter"/>
</dbReference>
<evidence type="ECO:0000256" key="5">
    <source>
        <dbReference type="ARBA" id="ARBA00029734"/>
    </source>
</evidence>
<dbReference type="Pfam" id="PF06026">
    <property type="entry name" value="Rib_5-P_isom_A"/>
    <property type="match status" value="1"/>
</dbReference>
<dbReference type="GO" id="GO:0005737">
    <property type="term" value="C:cytoplasm"/>
    <property type="evidence" value="ECO:0007669"/>
    <property type="project" value="TreeGrafter"/>
</dbReference>
<feature type="region of interest" description="Disordered" evidence="6">
    <location>
        <begin position="46"/>
        <end position="74"/>
    </location>
</feature>
<dbReference type="Gene3D" id="3.30.70.260">
    <property type="match status" value="1"/>
</dbReference>
<reference evidence="7" key="1">
    <citation type="journal article" date="2011" name="Nat. Biotechnol.">
        <title>Genome sequencing and comparison of two nonhuman primate animal models, the cynomolgus and Chinese rhesus macaques.</title>
        <authorList>
            <person name="Yan G."/>
            <person name="Zhang G."/>
            <person name="Fang X."/>
            <person name="Zhang Y."/>
            <person name="Li C."/>
            <person name="Ling F."/>
            <person name="Cooper D.N."/>
            <person name="Li Q."/>
            <person name="Li Y."/>
            <person name="van Gool A.J."/>
            <person name="Du H."/>
            <person name="Chen J."/>
            <person name="Chen R."/>
            <person name="Zhang P."/>
            <person name="Huang Z."/>
            <person name="Thompson J.R."/>
            <person name="Meng Y."/>
            <person name="Bai Y."/>
            <person name="Wang J."/>
            <person name="Zhuo M."/>
            <person name="Wang T."/>
            <person name="Huang Y."/>
            <person name="Wei L."/>
            <person name="Li J."/>
            <person name="Wang Z."/>
            <person name="Hu H."/>
            <person name="Yang P."/>
            <person name="Le L."/>
            <person name="Stenson P.D."/>
            <person name="Li B."/>
            <person name="Liu X."/>
            <person name="Ball E.V."/>
            <person name="An N."/>
            <person name="Huang Q."/>
            <person name="Zhang Y."/>
            <person name="Fan W."/>
            <person name="Zhang X."/>
            <person name="Li Y."/>
            <person name="Wang W."/>
            <person name="Katze M.G."/>
            <person name="Su B."/>
            <person name="Nielsen R."/>
            <person name="Yang H."/>
            <person name="Wang J."/>
            <person name="Wang X."/>
            <person name="Wang J."/>
        </authorList>
    </citation>
    <scope>NUCLEOTIDE SEQUENCE [LARGE SCALE GENOMIC DNA]</scope>
    <source>
        <strain evidence="7">CE-4</strain>
    </source>
</reference>
<dbReference type="FunFam" id="3.30.70.260:FF:000018">
    <property type="entry name" value="Ribose-5-phosphate isomerase A"/>
    <property type="match status" value="1"/>
</dbReference>
<evidence type="ECO:0000256" key="4">
    <source>
        <dbReference type="ARBA" id="ARBA00023235"/>
    </source>
</evidence>
<evidence type="ECO:0000256" key="3">
    <source>
        <dbReference type="ARBA" id="ARBA00011959"/>
    </source>
</evidence>
<evidence type="ECO:0000256" key="6">
    <source>
        <dbReference type="SAM" id="MobiDB-lite"/>
    </source>
</evidence>
<organism>
    <name type="scientific">Macaca fascicularis</name>
    <name type="common">Crab-eating macaque</name>
    <name type="synonym">Cynomolgus monkey</name>
    <dbReference type="NCBI Taxonomy" id="9541"/>
    <lineage>
        <taxon>Eukaryota</taxon>
        <taxon>Metazoa</taxon>
        <taxon>Chordata</taxon>
        <taxon>Craniata</taxon>
        <taxon>Vertebrata</taxon>
        <taxon>Euteleostomi</taxon>
        <taxon>Mammalia</taxon>
        <taxon>Eutheria</taxon>
        <taxon>Euarchontoglires</taxon>
        <taxon>Primates</taxon>
        <taxon>Haplorrhini</taxon>
        <taxon>Catarrhini</taxon>
        <taxon>Cercopithecidae</taxon>
        <taxon>Cercopithecinae</taxon>
        <taxon>Macaca</taxon>
    </lineage>
</organism>
<dbReference type="SUPFAM" id="SSF100950">
    <property type="entry name" value="NagB/RpiA/CoA transferase-like"/>
    <property type="match status" value="1"/>
</dbReference>
<dbReference type="InterPro" id="IPR004788">
    <property type="entry name" value="Ribose5P_isomerase_type_A"/>
</dbReference>
<evidence type="ECO:0000313" key="7">
    <source>
        <dbReference type="EMBL" id="EHH55738.1"/>
    </source>
</evidence>
<dbReference type="NCBIfam" id="TIGR00021">
    <property type="entry name" value="rpiA"/>
    <property type="match status" value="1"/>
</dbReference>
<dbReference type="UniPathway" id="UPA00115">
    <property type="reaction ID" value="UER00412"/>
</dbReference>
<dbReference type="GO" id="GO:0009052">
    <property type="term" value="P:pentose-phosphate shunt, non-oxidative branch"/>
    <property type="evidence" value="ECO:0007669"/>
    <property type="project" value="InterPro"/>
</dbReference>
<evidence type="ECO:0000256" key="2">
    <source>
        <dbReference type="ARBA" id="ARBA00008088"/>
    </source>
</evidence>
<name>G7PMP3_MACFA</name>